<dbReference type="Proteomes" id="UP001212152">
    <property type="component" value="Unassembled WGS sequence"/>
</dbReference>
<dbReference type="EMBL" id="JADGJQ010000247">
    <property type="protein sequence ID" value="KAJ3164894.1"/>
    <property type="molecule type" value="Genomic_DNA"/>
</dbReference>
<proteinExistence type="predicted"/>
<keyword evidence="2" id="KW-1185">Reference proteome</keyword>
<gene>
    <name evidence="1" type="ORF">HDU87_003393</name>
</gene>
<sequence>MILSGRALPANYFRRFIDEMVSALGTKLAKFPINAVIGNMGKKETGNMHKAIFVQTYTEACYYYDYFQKEGWKAAFVKRFDMENHGFDLYQITAAQFIKSCTEATVRNLRFDWVGSYVEILKSGSQTILVTHNLETKCFWMWYPIKVVAFLVKVDRVPSYLWNILYAYKMRGCKFYLFGDYRQLPPVEPEEETFDKEVDYLDTKLVATLADGNQITLTVNHRHLSDPTNNMRTIVDEVEKGIFKVDDYMLHKVEDVLRVGYTNVTFTNAMRKFINSLHMENLKKNNHKASLTLPYMNGDKDTQ</sequence>
<feature type="non-terminal residue" evidence="1">
    <location>
        <position position="1"/>
    </location>
</feature>
<evidence type="ECO:0000313" key="1">
    <source>
        <dbReference type="EMBL" id="KAJ3164894.1"/>
    </source>
</evidence>
<reference evidence="1" key="1">
    <citation type="submission" date="2020-05" db="EMBL/GenBank/DDBJ databases">
        <title>Phylogenomic resolution of chytrid fungi.</title>
        <authorList>
            <person name="Stajich J.E."/>
            <person name="Amses K."/>
            <person name="Simmons R."/>
            <person name="Seto K."/>
            <person name="Myers J."/>
            <person name="Bonds A."/>
            <person name="Quandt C.A."/>
            <person name="Barry K."/>
            <person name="Liu P."/>
            <person name="Grigoriev I."/>
            <person name="Longcore J.E."/>
            <person name="James T.Y."/>
        </authorList>
    </citation>
    <scope>NUCLEOTIDE SEQUENCE</scope>
    <source>
        <strain evidence="1">JEL0379</strain>
    </source>
</reference>
<protein>
    <submittedName>
        <fullName evidence="1">Uncharacterized protein</fullName>
    </submittedName>
</protein>
<accession>A0AAD5TAL3</accession>
<evidence type="ECO:0000313" key="2">
    <source>
        <dbReference type="Proteomes" id="UP001212152"/>
    </source>
</evidence>
<dbReference type="AlphaFoldDB" id="A0AAD5TAL3"/>
<comment type="caution">
    <text evidence="1">The sequence shown here is derived from an EMBL/GenBank/DDBJ whole genome shotgun (WGS) entry which is preliminary data.</text>
</comment>
<name>A0AAD5TAL3_9FUNG</name>
<organism evidence="1 2">
    <name type="scientific">Geranomyces variabilis</name>
    <dbReference type="NCBI Taxonomy" id="109894"/>
    <lineage>
        <taxon>Eukaryota</taxon>
        <taxon>Fungi</taxon>
        <taxon>Fungi incertae sedis</taxon>
        <taxon>Chytridiomycota</taxon>
        <taxon>Chytridiomycota incertae sedis</taxon>
        <taxon>Chytridiomycetes</taxon>
        <taxon>Spizellomycetales</taxon>
        <taxon>Powellomycetaceae</taxon>
        <taxon>Geranomyces</taxon>
    </lineage>
</organism>